<evidence type="ECO:0000313" key="2">
    <source>
        <dbReference type="EMBL" id="MBE6501962.1"/>
    </source>
</evidence>
<organism evidence="2 3">
    <name type="scientific">Methanobrevibacter thaueri</name>
    <dbReference type="NCBI Taxonomy" id="190975"/>
    <lineage>
        <taxon>Archaea</taxon>
        <taxon>Methanobacteriati</taxon>
        <taxon>Methanobacteriota</taxon>
        <taxon>Methanomada group</taxon>
        <taxon>Methanobacteria</taxon>
        <taxon>Methanobacteriales</taxon>
        <taxon>Methanobacteriaceae</taxon>
        <taxon>Methanobrevibacter</taxon>
    </lineage>
</organism>
<proteinExistence type="predicted"/>
<comment type="caution">
    <text evidence="2">The sequence shown here is derived from an EMBL/GenBank/DDBJ whole genome shotgun (WGS) entry which is preliminary data.</text>
</comment>
<keyword evidence="1" id="KW-0812">Transmembrane</keyword>
<evidence type="ECO:0000313" key="3">
    <source>
        <dbReference type="Proteomes" id="UP000783037"/>
    </source>
</evidence>
<gene>
    <name evidence="2" type="ORF">E7Z79_05915</name>
</gene>
<dbReference type="Proteomes" id="UP000783037">
    <property type="component" value="Unassembled WGS sequence"/>
</dbReference>
<feature type="transmembrane region" description="Helical" evidence="1">
    <location>
        <begin position="62"/>
        <end position="81"/>
    </location>
</feature>
<name>A0A8T3V5U3_9EURY</name>
<dbReference type="EMBL" id="SUTK01000023">
    <property type="protein sequence ID" value="MBE6501962.1"/>
    <property type="molecule type" value="Genomic_DNA"/>
</dbReference>
<reference evidence="2" key="1">
    <citation type="submission" date="2019-04" db="EMBL/GenBank/DDBJ databases">
        <title>Evolution of Biomass-Degrading Anaerobic Consortia Revealed by Metagenomics.</title>
        <authorList>
            <person name="Peng X."/>
        </authorList>
    </citation>
    <scope>NUCLEOTIDE SEQUENCE</scope>
    <source>
        <strain evidence="2">SIG18</strain>
    </source>
</reference>
<accession>A0A8T3V5U3</accession>
<dbReference type="AlphaFoldDB" id="A0A8T3V5U3"/>
<keyword evidence="1" id="KW-0472">Membrane</keyword>
<protein>
    <submittedName>
        <fullName evidence="2">Uncharacterized protein</fullName>
    </submittedName>
</protein>
<sequence>MMIGVIFLAMLLIPNIIWSFNKPKDYDRYVKNENRILLAFERIGQILVIVFSLFFNNYNNDLVLTLIIAVVLMILYEMYWLRYFRSDRQMSDMYSDFLKIPLAGATIPVLAFFFLGIYGQNIFLIISVIVLAIGHIGIHLNHKKEINNVQ</sequence>
<feature type="transmembrane region" description="Helical" evidence="1">
    <location>
        <begin position="93"/>
        <end position="115"/>
    </location>
</feature>
<feature type="transmembrane region" description="Helical" evidence="1">
    <location>
        <begin position="122"/>
        <end position="140"/>
    </location>
</feature>
<dbReference type="RefSeq" id="WP_303739056.1">
    <property type="nucleotide sequence ID" value="NZ_SUTK01000023.1"/>
</dbReference>
<evidence type="ECO:0000256" key="1">
    <source>
        <dbReference type="SAM" id="Phobius"/>
    </source>
</evidence>
<keyword evidence="1" id="KW-1133">Transmembrane helix</keyword>